<evidence type="ECO:0000259" key="5">
    <source>
        <dbReference type="SMART" id="SM00563"/>
    </source>
</evidence>
<dbReference type="EMBL" id="FYEH01000001">
    <property type="protein sequence ID" value="SNB55074.1"/>
    <property type="molecule type" value="Genomic_DNA"/>
</dbReference>
<evidence type="ECO:0000256" key="2">
    <source>
        <dbReference type="ARBA" id="ARBA00022679"/>
    </source>
</evidence>
<dbReference type="SUPFAM" id="SSF69593">
    <property type="entry name" value="Glycerol-3-phosphate (1)-acyltransferase"/>
    <property type="match status" value="1"/>
</dbReference>
<dbReference type="AlphaFoldDB" id="A0A212Q706"/>
<sequence length="266" mass="29730">MAPMSDPTDLGPPDVPALPGSFGQRLRAGLFTVAFVVWTTILCIGWLPYAPFSSGRQMRRLASFWQRGTLSLLRWIVGLRHEVKGLENLPSTPVILASKHQSEWETLFFHTVRPDIVIPLKQELRKVPIFGWYLGIGQNIFLDRAGGSKALRGMIQDARAAIADGCSIFIYPEGTRRPPSAPADYKPGVAALYSGLDVPVVPVALNSARFWRRGQPLGKYPGIVTVEFLEPIPPGLDRKSFMRILEERIETRMAVLEREAARQFEH</sequence>
<accession>A0A212Q706</accession>
<evidence type="ECO:0000256" key="3">
    <source>
        <dbReference type="ARBA" id="ARBA00023315"/>
    </source>
</evidence>
<dbReference type="PANTHER" id="PTHR10434:SF40">
    <property type="entry name" value="1-ACYL-SN-GLYCEROL-3-PHOSPHATE ACYLTRANSFERASE"/>
    <property type="match status" value="1"/>
</dbReference>
<keyword evidence="7" id="KW-1185">Reference proteome</keyword>
<dbReference type="Proteomes" id="UP000197065">
    <property type="component" value="Unassembled WGS sequence"/>
</dbReference>
<organism evidence="6 7">
    <name type="scientific">Arboricoccus pini</name>
    <dbReference type="NCBI Taxonomy" id="1963835"/>
    <lineage>
        <taxon>Bacteria</taxon>
        <taxon>Pseudomonadati</taxon>
        <taxon>Pseudomonadota</taxon>
        <taxon>Alphaproteobacteria</taxon>
        <taxon>Geminicoccales</taxon>
        <taxon>Geminicoccaceae</taxon>
        <taxon>Arboricoccus</taxon>
    </lineage>
</organism>
<reference evidence="6 7" key="1">
    <citation type="submission" date="2017-06" db="EMBL/GenBank/DDBJ databases">
        <authorList>
            <person name="Kim H.J."/>
            <person name="Triplett B.A."/>
        </authorList>
    </citation>
    <scope>NUCLEOTIDE SEQUENCE [LARGE SCALE GENOMIC DNA]</scope>
    <source>
        <strain evidence="6 7">B29T1</strain>
    </source>
</reference>
<gene>
    <name evidence="6" type="ORF">SAMN07250955_101456</name>
</gene>
<keyword evidence="4" id="KW-1133">Transmembrane helix</keyword>
<feature type="domain" description="Phospholipid/glycerol acyltransferase" evidence="5">
    <location>
        <begin position="94"/>
        <end position="208"/>
    </location>
</feature>
<keyword evidence="4" id="KW-0472">Membrane</keyword>
<dbReference type="GO" id="GO:0006654">
    <property type="term" value="P:phosphatidic acid biosynthetic process"/>
    <property type="evidence" value="ECO:0007669"/>
    <property type="project" value="TreeGrafter"/>
</dbReference>
<evidence type="ECO:0000256" key="1">
    <source>
        <dbReference type="ARBA" id="ARBA00005189"/>
    </source>
</evidence>
<dbReference type="SMART" id="SM00563">
    <property type="entry name" value="PlsC"/>
    <property type="match status" value="1"/>
</dbReference>
<evidence type="ECO:0000313" key="6">
    <source>
        <dbReference type="EMBL" id="SNB55074.1"/>
    </source>
</evidence>
<dbReference type="InterPro" id="IPR002123">
    <property type="entry name" value="Plipid/glycerol_acylTrfase"/>
</dbReference>
<name>A0A212Q706_9PROT</name>
<dbReference type="GO" id="GO:0003841">
    <property type="term" value="F:1-acylglycerol-3-phosphate O-acyltransferase activity"/>
    <property type="evidence" value="ECO:0007669"/>
    <property type="project" value="TreeGrafter"/>
</dbReference>
<keyword evidence="2 6" id="KW-0808">Transferase</keyword>
<evidence type="ECO:0000256" key="4">
    <source>
        <dbReference type="SAM" id="Phobius"/>
    </source>
</evidence>
<keyword evidence="4" id="KW-0812">Transmembrane</keyword>
<dbReference type="Pfam" id="PF01553">
    <property type="entry name" value="Acyltransferase"/>
    <property type="match status" value="1"/>
</dbReference>
<keyword evidence="3 6" id="KW-0012">Acyltransferase</keyword>
<protein>
    <submittedName>
        <fullName evidence="6">1-acyl-sn-glycerol-3-phosphate acyltransferase</fullName>
    </submittedName>
</protein>
<evidence type="ECO:0000313" key="7">
    <source>
        <dbReference type="Proteomes" id="UP000197065"/>
    </source>
</evidence>
<feature type="transmembrane region" description="Helical" evidence="4">
    <location>
        <begin position="28"/>
        <end position="50"/>
    </location>
</feature>
<dbReference type="PANTHER" id="PTHR10434">
    <property type="entry name" value="1-ACYL-SN-GLYCEROL-3-PHOSPHATE ACYLTRANSFERASE"/>
    <property type="match status" value="1"/>
</dbReference>
<dbReference type="CDD" id="cd07989">
    <property type="entry name" value="LPLAT_AGPAT-like"/>
    <property type="match status" value="1"/>
</dbReference>
<proteinExistence type="predicted"/>
<comment type="pathway">
    <text evidence="1">Lipid metabolism.</text>
</comment>